<keyword evidence="1" id="KW-0812">Transmembrane</keyword>
<keyword evidence="1" id="KW-0472">Membrane</keyword>
<keyword evidence="1" id="KW-1133">Transmembrane helix</keyword>
<dbReference type="Proteomes" id="UP000046393">
    <property type="component" value="Unplaced"/>
</dbReference>
<reference evidence="3" key="1">
    <citation type="submission" date="2017-02" db="UniProtKB">
        <authorList>
            <consortium name="WormBaseParasite"/>
        </authorList>
    </citation>
    <scope>IDENTIFICATION</scope>
</reference>
<accession>A0A0N5ALI5</accession>
<keyword evidence="2" id="KW-1185">Reference proteome</keyword>
<organism evidence="2 3">
    <name type="scientific">Syphacia muris</name>
    <dbReference type="NCBI Taxonomy" id="451379"/>
    <lineage>
        <taxon>Eukaryota</taxon>
        <taxon>Metazoa</taxon>
        <taxon>Ecdysozoa</taxon>
        <taxon>Nematoda</taxon>
        <taxon>Chromadorea</taxon>
        <taxon>Rhabditida</taxon>
        <taxon>Spirurina</taxon>
        <taxon>Oxyuridomorpha</taxon>
        <taxon>Oxyuroidea</taxon>
        <taxon>Oxyuridae</taxon>
        <taxon>Syphacia</taxon>
    </lineage>
</organism>
<dbReference type="AlphaFoldDB" id="A0A0N5ALI5"/>
<protein>
    <submittedName>
        <fullName evidence="3">SCP domain-containing protein</fullName>
    </submittedName>
</protein>
<dbReference type="STRING" id="451379.A0A0N5ALI5"/>
<dbReference type="WBParaSite" id="SMUV_0000540601-mRNA-1">
    <property type="protein sequence ID" value="SMUV_0000540601-mRNA-1"/>
    <property type="gene ID" value="SMUV_0000540601"/>
</dbReference>
<evidence type="ECO:0000256" key="1">
    <source>
        <dbReference type="SAM" id="Phobius"/>
    </source>
</evidence>
<sequence>MQPLDETNLPSERYKEQPFTSFSTYDDVSDPSYETHQINPDALKYDTLKPELYSHIYYDEQYSTTTEESVLFSQTKTADTILPTHLPRIHHHKHQRKHGSSIWQVHAYLECTDKCDHKYNKIKKWTEELVNEKEFAQSKYHYRVRKLSATHCGCPSIKGIAIELYLNRTHQKSSSGSKPCVCYTGDPNNKIEFWNFVRRHHSLPQEFAYSKEFERLLDGQTSSMVIFYNKRCETEDYFKIMQNFSAPKNLSIYKQRFPLMLDVKVEVEKRLDPPADECQLLIINSGQYIWLPVNTNKSLIIQHLESTKPDSKIKWKKIKEKLTDVEKTFYMGQALSEDQIWKPACILVGTTGGVAVIALAVSIFWGLNGSTFASK</sequence>
<evidence type="ECO:0000313" key="2">
    <source>
        <dbReference type="Proteomes" id="UP000046393"/>
    </source>
</evidence>
<name>A0A0N5ALI5_9BILA</name>
<proteinExistence type="predicted"/>
<evidence type="ECO:0000313" key="3">
    <source>
        <dbReference type="WBParaSite" id="SMUV_0000540601-mRNA-1"/>
    </source>
</evidence>
<feature type="transmembrane region" description="Helical" evidence="1">
    <location>
        <begin position="346"/>
        <end position="367"/>
    </location>
</feature>